<name>A0A2S3ZAR7_9MICO</name>
<dbReference type="Gene3D" id="1.10.1660.10">
    <property type="match status" value="1"/>
</dbReference>
<proteinExistence type="predicted"/>
<protein>
    <recommendedName>
        <fullName evidence="2">HTH merR-type domain-containing protein</fullName>
    </recommendedName>
</protein>
<keyword evidence="4" id="KW-1185">Reference proteome</keyword>
<evidence type="ECO:0000259" key="2">
    <source>
        <dbReference type="PROSITE" id="PS50937"/>
    </source>
</evidence>
<dbReference type="SMART" id="SM00422">
    <property type="entry name" value="HTH_MERR"/>
    <property type="match status" value="1"/>
</dbReference>
<dbReference type="InterPro" id="IPR047057">
    <property type="entry name" value="MerR_fam"/>
</dbReference>
<dbReference type="InterPro" id="IPR000551">
    <property type="entry name" value="MerR-type_HTH_dom"/>
</dbReference>
<sequence>MTDDLTAGEFQAMTGLTAKALRLYAERGIVTPAWVDPGSGYRYYARQQLQHGATVDLLRRAQVPLAELASAPDFPFDRWRQTVALRRHLEDFSLAVAEKISIFDADDFIAHSTPAAAQDWVGIIVDLDLPENAEGRVETFTGLAVDMPAIEGALRDALTDLGAEPATVCWTAVPDTGVRNASGQMLLARSGGAGLDSAALARIEKVVHASTGSTVTAVAGTLPRRVEVTFAAASATEPTPVDEAAAGYLHLLAFEEHRARHRLTAIRPTARQVVRGPSLFTGDGAPVSVFDVQPG</sequence>
<gene>
    <name evidence="3" type="ORF">C3B61_17575</name>
</gene>
<dbReference type="Pfam" id="PF13411">
    <property type="entry name" value="MerR_1"/>
    <property type="match status" value="1"/>
</dbReference>
<evidence type="ECO:0000313" key="3">
    <source>
        <dbReference type="EMBL" id="POH62649.1"/>
    </source>
</evidence>
<dbReference type="GO" id="GO:0003700">
    <property type="term" value="F:DNA-binding transcription factor activity"/>
    <property type="evidence" value="ECO:0007669"/>
    <property type="project" value="InterPro"/>
</dbReference>
<dbReference type="InterPro" id="IPR009061">
    <property type="entry name" value="DNA-bd_dom_put_sf"/>
</dbReference>
<dbReference type="PANTHER" id="PTHR30204:SF97">
    <property type="entry name" value="MERR FAMILY REGULATORY PROTEIN"/>
    <property type="match status" value="1"/>
</dbReference>
<dbReference type="SUPFAM" id="SSF46955">
    <property type="entry name" value="Putative DNA-binding domain"/>
    <property type="match status" value="1"/>
</dbReference>
<reference evidence="3 4" key="1">
    <citation type="submission" date="2018-01" db="EMBL/GenBank/DDBJ databases">
        <title>Cryobacterium sp. nov., from glaciers in China.</title>
        <authorList>
            <person name="Liu Q."/>
            <person name="Xin Y.-H."/>
        </authorList>
    </citation>
    <scope>NUCLEOTIDE SEQUENCE [LARGE SCALE GENOMIC DNA]</scope>
    <source>
        <strain evidence="3 4">TMN-42</strain>
    </source>
</reference>
<dbReference type="GO" id="GO:0003677">
    <property type="term" value="F:DNA binding"/>
    <property type="evidence" value="ECO:0007669"/>
    <property type="project" value="UniProtKB-KW"/>
</dbReference>
<dbReference type="PANTHER" id="PTHR30204">
    <property type="entry name" value="REDOX-CYCLING DRUG-SENSING TRANSCRIPTIONAL ACTIVATOR SOXR"/>
    <property type="match status" value="1"/>
</dbReference>
<keyword evidence="1" id="KW-0238">DNA-binding</keyword>
<dbReference type="PROSITE" id="PS50937">
    <property type="entry name" value="HTH_MERR_2"/>
    <property type="match status" value="1"/>
</dbReference>
<dbReference type="RefSeq" id="WP_103461776.1">
    <property type="nucleotide sequence ID" value="NZ_PPXD01000026.1"/>
</dbReference>
<organism evidence="3 4">
    <name type="scientific">Cryobacterium zongtaii</name>
    <dbReference type="NCBI Taxonomy" id="1259217"/>
    <lineage>
        <taxon>Bacteria</taxon>
        <taxon>Bacillati</taxon>
        <taxon>Actinomycetota</taxon>
        <taxon>Actinomycetes</taxon>
        <taxon>Micrococcales</taxon>
        <taxon>Microbacteriaceae</taxon>
        <taxon>Cryobacterium</taxon>
    </lineage>
</organism>
<evidence type="ECO:0000256" key="1">
    <source>
        <dbReference type="ARBA" id="ARBA00023125"/>
    </source>
</evidence>
<evidence type="ECO:0000313" key="4">
    <source>
        <dbReference type="Proteomes" id="UP000237340"/>
    </source>
</evidence>
<feature type="domain" description="HTH merR-type" evidence="2">
    <location>
        <begin position="4"/>
        <end position="74"/>
    </location>
</feature>
<accession>A0A2S3ZAR7</accession>
<dbReference type="Proteomes" id="UP000237340">
    <property type="component" value="Unassembled WGS sequence"/>
</dbReference>
<dbReference type="AlphaFoldDB" id="A0A2S3ZAR7"/>
<dbReference type="EMBL" id="PPXD01000026">
    <property type="protein sequence ID" value="POH62649.1"/>
    <property type="molecule type" value="Genomic_DNA"/>
</dbReference>
<comment type="caution">
    <text evidence="3">The sequence shown here is derived from an EMBL/GenBank/DDBJ whole genome shotgun (WGS) entry which is preliminary data.</text>
</comment>